<gene>
    <name evidence="2" type="ORF">PAC_16401</name>
</gene>
<name>A0A1L7XN66_9HELO</name>
<dbReference type="AlphaFoldDB" id="A0A1L7XN66"/>
<reference evidence="2 3" key="1">
    <citation type="submission" date="2016-03" db="EMBL/GenBank/DDBJ databases">
        <authorList>
            <person name="Ploux O."/>
        </authorList>
    </citation>
    <scope>NUCLEOTIDE SEQUENCE [LARGE SCALE GENOMIC DNA]</scope>
    <source>
        <strain evidence="2 3">UAMH 11012</strain>
    </source>
</reference>
<evidence type="ECO:0000259" key="1">
    <source>
        <dbReference type="Pfam" id="PF01370"/>
    </source>
</evidence>
<accession>A0A1L7XN66</accession>
<dbReference type="OrthoDB" id="10262413at2759"/>
<proteinExistence type="predicted"/>
<organism evidence="2 3">
    <name type="scientific">Phialocephala subalpina</name>
    <dbReference type="NCBI Taxonomy" id="576137"/>
    <lineage>
        <taxon>Eukaryota</taxon>
        <taxon>Fungi</taxon>
        <taxon>Dikarya</taxon>
        <taxon>Ascomycota</taxon>
        <taxon>Pezizomycotina</taxon>
        <taxon>Leotiomycetes</taxon>
        <taxon>Helotiales</taxon>
        <taxon>Mollisiaceae</taxon>
        <taxon>Phialocephala</taxon>
        <taxon>Phialocephala fortinii species complex</taxon>
    </lineage>
</organism>
<dbReference type="InterPro" id="IPR001509">
    <property type="entry name" value="Epimerase_deHydtase"/>
</dbReference>
<dbReference type="InterPro" id="IPR051783">
    <property type="entry name" value="NAD(P)-dependent_oxidoreduct"/>
</dbReference>
<dbReference type="EMBL" id="FJOG01000037">
    <property type="protein sequence ID" value="CZR66500.1"/>
    <property type="molecule type" value="Genomic_DNA"/>
</dbReference>
<feature type="domain" description="NAD-dependent epimerase/dehydratase" evidence="1">
    <location>
        <begin position="1"/>
        <end position="99"/>
    </location>
</feature>
<sequence>MTGATGYVGGTITEYAVKEGYEVHGLSRTEQGDEKLKALGATPVRGDLTALDILRHESSQADIILHLAILMQFHDYEKVLSTDAAAVDAMCEPLVGTGKPFIMTSGTALVAPAPNHDTCIDVVKKGIRVNSIRLAPFVYGRGGSGFLSIMMQTAVKNGESIYIGDGSTCTSVANVDDTARLYLLAAKSSQPGDVFNCTTSTTVNCKQIAEALCDVLKLPVRSVTQEEAVTLWNPILATVFALENRASSQKAGQQLSWNPTGIDLISDVRTGSYVEVAKKLQAGEGMDKFKDLFKE</sequence>
<protein>
    <submittedName>
        <fullName evidence="2">Related to Weak similarity to Y.pseudotuberculosis CDP-3,6-dideoxy-D-glycero-L-glycero-4-hexulose-5-epimerase</fullName>
    </submittedName>
</protein>
<keyword evidence="3" id="KW-1185">Reference proteome</keyword>
<dbReference type="GO" id="GO:0004029">
    <property type="term" value="F:aldehyde dehydrogenase (NAD+) activity"/>
    <property type="evidence" value="ECO:0007669"/>
    <property type="project" value="TreeGrafter"/>
</dbReference>
<dbReference type="PANTHER" id="PTHR48079:SF5">
    <property type="entry name" value="DEPENDENT EPIMERASE_DEHYDRATASE, PUTATIVE (AFU_ORTHOLOGUE AFUA_7G00180)-RELATED"/>
    <property type="match status" value="1"/>
</dbReference>
<evidence type="ECO:0000313" key="2">
    <source>
        <dbReference type="EMBL" id="CZR66500.1"/>
    </source>
</evidence>
<dbReference type="InterPro" id="IPR036291">
    <property type="entry name" value="NAD(P)-bd_dom_sf"/>
</dbReference>
<evidence type="ECO:0000313" key="3">
    <source>
        <dbReference type="Proteomes" id="UP000184330"/>
    </source>
</evidence>
<dbReference type="SUPFAM" id="SSF51735">
    <property type="entry name" value="NAD(P)-binding Rossmann-fold domains"/>
    <property type="match status" value="1"/>
</dbReference>
<dbReference type="Gene3D" id="3.40.50.720">
    <property type="entry name" value="NAD(P)-binding Rossmann-like Domain"/>
    <property type="match status" value="2"/>
</dbReference>
<dbReference type="Pfam" id="PF01370">
    <property type="entry name" value="Epimerase"/>
    <property type="match status" value="1"/>
</dbReference>
<dbReference type="STRING" id="576137.A0A1L7XN66"/>
<dbReference type="Proteomes" id="UP000184330">
    <property type="component" value="Unassembled WGS sequence"/>
</dbReference>
<dbReference type="PANTHER" id="PTHR48079">
    <property type="entry name" value="PROTEIN YEEZ"/>
    <property type="match status" value="1"/>
</dbReference>
<dbReference type="GO" id="GO:0005737">
    <property type="term" value="C:cytoplasm"/>
    <property type="evidence" value="ECO:0007669"/>
    <property type="project" value="TreeGrafter"/>
</dbReference>